<dbReference type="InterPro" id="IPR023393">
    <property type="entry name" value="START-like_dom_sf"/>
</dbReference>
<sequence>MGVIETPLEFKVGFSAARMFKALIIESYTLLPEMMPTAIKKYELLHGDGGVGSIAQTTFHDDSVNGECIIKIIIEYHTKGDAELKEEEIKAIKDQALGFYTVLKNISLPILMSAYNYICISFYV</sequence>
<evidence type="ECO:0000313" key="2">
    <source>
        <dbReference type="Proteomes" id="UP001604277"/>
    </source>
</evidence>
<proteinExistence type="predicted"/>
<dbReference type="Gene3D" id="3.30.530.20">
    <property type="match status" value="2"/>
</dbReference>
<organism evidence="1 2">
    <name type="scientific">Forsythia ovata</name>
    <dbReference type="NCBI Taxonomy" id="205694"/>
    <lineage>
        <taxon>Eukaryota</taxon>
        <taxon>Viridiplantae</taxon>
        <taxon>Streptophyta</taxon>
        <taxon>Embryophyta</taxon>
        <taxon>Tracheophyta</taxon>
        <taxon>Spermatophyta</taxon>
        <taxon>Magnoliopsida</taxon>
        <taxon>eudicotyledons</taxon>
        <taxon>Gunneridae</taxon>
        <taxon>Pentapetalae</taxon>
        <taxon>asterids</taxon>
        <taxon>lamiids</taxon>
        <taxon>Lamiales</taxon>
        <taxon>Oleaceae</taxon>
        <taxon>Forsythieae</taxon>
        <taxon>Forsythia</taxon>
    </lineage>
</organism>
<evidence type="ECO:0000313" key="1">
    <source>
        <dbReference type="EMBL" id="KAL2463218.1"/>
    </source>
</evidence>
<gene>
    <name evidence="1" type="ORF">Fot_52874</name>
</gene>
<dbReference type="SUPFAM" id="SSF55961">
    <property type="entry name" value="Bet v1-like"/>
    <property type="match status" value="1"/>
</dbReference>
<accession>A0ABD1PH34</accession>
<dbReference type="PANTHER" id="PTHR31213:SF192">
    <property type="entry name" value="MAJOR ALLERGEN PRU AR 1-LIKE"/>
    <property type="match status" value="1"/>
</dbReference>
<dbReference type="InterPro" id="IPR050279">
    <property type="entry name" value="Plant_def-hormone_signal"/>
</dbReference>
<dbReference type="PANTHER" id="PTHR31213">
    <property type="entry name" value="OS08G0374000 PROTEIN-RELATED"/>
    <property type="match status" value="1"/>
</dbReference>
<comment type="caution">
    <text evidence="1">The sequence shown here is derived from an EMBL/GenBank/DDBJ whole genome shotgun (WGS) entry which is preliminary data.</text>
</comment>
<dbReference type="EMBL" id="JBFOLJ010000019">
    <property type="protein sequence ID" value="KAL2463218.1"/>
    <property type="molecule type" value="Genomic_DNA"/>
</dbReference>
<reference evidence="2" key="1">
    <citation type="submission" date="2024-07" db="EMBL/GenBank/DDBJ databases">
        <title>Two chromosome-level genome assemblies of Korean endemic species Abeliophyllum distichum and Forsythia ovata (Oleaceae).</title>
        <authorList>
            <person name="Jang H."/>
        </authorList>
    </citation>
    <scope>NUCLEOTIDE SEQUENCE [LARGE SCALE GENOMIC DNA]</scope>
</reference>
<keyword evidence="2" id="KW-1185">Reference proteome</keyword>
<dbReference type="Proteomes" id="UP001604277">
    <property type="component" value="Unassembled WGS sequence"/>
</dbReference>
<name>A0ABD1PH34_9LAMI</name>
<protein>
    <submittedName>
        <fullName evidence="1">Major allergen Pru ar 1-like</fullName>
    </submittedName>
</protein>
<dbReference type="AlphaFoldDB" id="A0ABD1PH34"/>